<dbReference type="CDD" id="cd15862">
    <property type="entry name" value="SNARE_Vti1"/>
    <property type="match status" value="1"/>
</dbReference>
<organism evidence="1 2">
    <name type="scientific">Brassica napus</name>
    <name type="common">Rape</name>
    <dbReference type="NCBI Taxonomy" id="3708"/>
    <lineage>
        <taxon>Eukaryota</taxon>
        <taxon>Viridiplantae</taxon>
        <taxon>Streptophyta</taxon>
        <taxon>Embryophyta</taxon>
        <taxon>Tracheophyta</taxon>
        <taxon>Spermatophyta</taxon>
        <taxon>Magnoliopsida</taxon>
        <taxon>eudicotyledons</taxon>
        <taxon>Gunneridae</taxon>
        <taxon>Pentapetalae</taxon>
        <taxon>rosids</taxon>
        <taxon>malvids</taxon>
        <taxon>Brassicales</taxon>
        <taxon>Brassicaceae</taxon>
        <taxon>Brassiceae</taxon>
        <taxon>Brassica</taxon>
    </lineage>
</organism>
<keyword evidence="2" id="KW-1185">Reference proteome</keyword>
<name>A0ABQ8CII9_BRANA</name>
<accession>A0ABQ8CII9</accession>
<protein>
    <submittedName>
        <fullName evidence="1">Uncharacterized protein</fullName>
    </submittedName>
</protein>
<dbReference type="SUPFAM" id="SSF58038">
    <property type="entry name" value="SNARE fusion complex"/>
    <property type="match status" value="1"/>
</dbReference>
<sequence length="324" mass="37133">MWLYFVIELQKMRTAISWIPKGASKAMPDDAEPPSKEKINELIENGLLLKKRGVFSFSCIAYDDSIDVGVVRLQTYYSTSSRLSEVDENKLKLVSADQRERLTISLVERLDQSSDRIRQSRRTMMETKDLGQDLSQHRQTLLHSHSKLHGMDEEEVFKAISSPLPFIVLIVERKHQQQQQQTQTQLSEHKANVRNNKVNGSTTTDAEAALVVAKRPDSGDQEGSTEQNSFSGAVPAFDGRKNIYSYLEFQEDRFEFFANLPIPSCNTLIKCGDLREKLPQKKIDKLLRVNMRLVSNSPSLMGRHRKRKVQTWLLCLENTCMLLM</sequence>
<evidence type="ECO:0000313" key="2">
    <source>
        <dbReference type="Proteomes" id="UP000824890"/>
    </source>
</evidence>
<dbReference type="EMBL" id="JAGKQM010000007">
    <property type="protein sequence ID" value="KAH0916906.1"/>
    <property type="molecule type" value="Genomic_DNA"/>
</dbReference>
<gene>
    <name evidence="1" type="ORF">HID58_024566</name>
</gene>
<proteinExistence type="predicted"/>
<dbReference type="Gene3D" id="1.20.5.110">
    <property type="match status" value="1"/>
</dbReference>
<evidence type="ECO:0000313" key="1">
    <source>
        <dbReference type="EMBL" id="KAH0916906.1"/>
    </source>
</evidence>
<dbReference type="Proteomes" id="UP000824890">
    <property type="component" value="Unassembled WGS sequence"/>
</dbReference>
<reference evidence="1 2" key="1">
    <citation type="submission" date="2021-05" db="EMBL/GenBank/DDBJ databases">
        <title>Genome Assembly of Synthetic Allotetraploid Brassica napus Reveals Homoeologous Exchanges between Subgenomes.</title>
        <authorList>
            <person name="Davis J.T."/>
        </authorList>
    </citation>
    <scope>NUCLEOTIDE SEQUENCE [LARGE SCALE GENOMIC DNA]</scope>
    <source>
        <strain evidence="2">cv. Da-Ae</strain>
        <tissue evidence="1">Seedling</tissue>
    </source>
</reference>
<comment type="caution">
    <text evidence="1">The sequence shown here is derived from an EMBL/GenBank/DDBJ whole genome shotgun (WGS) entry which is preliminary data.</text>
</comment>